<name>A0ABV2BNX1_9GAMM</name>
<dbReference type="EMBL" id="JBEVCJ010000001">
    <property type="protein sequence ID" value="MET1253645.1"/>
    <property type="molecule type" value="Genomic_DNA"/>
</dbReference>
<protein>
    <recommendedName>
        <fullName evidence="4">PilZ domain-containing protein</fullName>
    </recommendedName>
</protein>
<proteinExistence type="predicted"/>
<feature type="region of interest" description="Disordered" evidence="1">
    <location>
        <begin position="559"/>
        <end position="583"/>
    </location>
</feature>
<evidence type="ECO:0008006" key="4">
    <source>
        <dbReference type="Google" id="ProtNLM"/>
    </source>
</evidence>
<dbReference type="Proteomes" id="UP001548189">
    <property type="component" value="Unassembled WGS sequence"/>
</dbReference>
<dbReference type="RefSeq" id="WP_353873186.1">
    <property type="nucleotide sequence ID" value="NZ_JBEVCJ010000001.1"/>
</dbReference>
<evidence type="ECO:0000313" key="3">
    <source>
        <dbReference type="Proteomes" id="UP001548189"/>
    </source>
</evidence>
<gene>
    <name evidence="2" type="ORF">ABVT43_00755</name>
</gene>
<organism evidence="2 3">
    <name type="scientific">Aliikangiella maris</name>
    <dbReference type="NCBI Taxonomy" id="3162458"/>
    <lineage>
        <taxon>Bacteria</taxon>
        <taxon>Pseudomonadati</taxon>
        <taxon>Pseudomonadota</taxon>
        <taxon>Gammaproteobacteria</taxon>
        <taxon>Oceanospirillales</taxon>
        <taxon>Pleioneaceae</taxon>
        <taxon>Aliikangiella</taxon>
    </lineage>
</organism>
<evidence type="ECO:0000313" key="2">
    <source>
        <dbReference type="EMBL" id="MET1253645.1"/>
    </source>
</evidence>
<comment type="caution">
    <text evidence="2">The sequence shown here is derived from an EMBL/GenBank/DDBJ whole genome shotgun (WGS) entry which is preliminary data.</text>
</comment>
<sequence length="583" mass="67686">MDSLRLTIPSQQEGQHILVETDRAKLSDWLLSLPLADMSKTLPEITRAISSLNRTEMPFKQRAELVELFDASYQLIHDRFRPKITISSKTSQVEKDNLNKLHNFTREMAFAHKIIVNDSQHKRQFWGKNKFKVKAIGFAIFYLGIMLIEQYENYTPIPIYLWREINALFAHAGRDNIEHAEFEVTNSHCLNTIEKNYIRNCLLALSDPYHLDKGEHWQLFFYLQNWIHLAHISEDPDDFRKEECFIIDVTSENKPSFVTSELDDPEDPKIRLLLTFDLLRQISFDLETFNDKNRLPDNTFHKSISHITAKYLWEHIAKHWRHRIERSSRRYPIVTKVDVIWGIDNICRILGRIEQNSGVSLSFNEIEALTEIQTAEQLSWDAINVSSGGIGLCSRRYMIPNIKLGDLAFIREYMDGSPAPHWRLAVCRWHTGDKNNGTMLGLKYIEGRYHPVRLILYQGRNEKGGQAGIVVSDTVIEGSNSSTIITLRGSHSENRVYAMLGMDKPVEVRPRLKVEITPCVERFFFQTYELRDELAEEVQDEVSDVIPWTSIPHEKGDILDSFDDKSDDNFPNSLDDLRLPGDH</sequence>
<evidence type="ECO:0000256" key="1">
    <source>
        <dbReference type="SAM" id="MobiDB-lite"/>
    </source>
</evidence>
<reference evidence="2 3" key="1">
    <citation type="submission" date="2024-06" db="EMBL/GenBank/DDBJ databases">
        <authorList>
            <person name="Li F."/>
        </authorList>
    </citation>
    <scope>NUCLEOTIDE SEQUENCE [LARGE SCALE GENOMIC DNA]</scope>
    <source>
        <strain evidence="2 3">GXAS 311</strain>
    </source>
</reference>
<accession>A0ABV2BNX1</accession>
<keyword evidence="3" id="KW-1185">Reference proteome</keyword>
<feature type="compositionally biased region" description="Basic and acidic residues" evidence="1">
    <location>
        <begin position="559"/>
        <end position="568"/>
    </location>
</feature>